<comment type="caution">
    <text evidence="2">The sequence shown here is derived from an EMBL/GenBank/DDBJ whole genome shotgun (WGS) entry which is preliminary data.</text>
</comment>
<comment type="catalytic activity">
    <reaction evidence="1">
        <text>all-trans-beta-carotene + O2 = 2 all-trans-retinal</text>
        <dbReference type="Rhea" id="RHEA:32887"/>
        <dbReference type="ChEBI" id="CHEBI:15379"/>
        <dbReference type="ChEBI" id="CHEBI:17579"/>
        <dbReference type="ChEBI" id="CHEBI:17898"/>
        <dbReference type="EC" id="1.13.11.63"/>
    </reaction>
</comment>
<organism evidence="2 4">
    <name type="scientific">Saliniramus fredricksonii</name>
    <dbReference type="NCBI Taxonomy" id="1653334"/>
    <lineage>
        <taxon>Bacteria</taxon>
        <taxon>Pseudomonadati</taxon>
        <taxon>Pseudomonadota</taxon>
        <taxon>Alphaproteobacteria</taxon>
        <taxon>Hyphomicrobiales</taxon>
        <taxon>Salinarimonadaceae</taxon>
        <taxon>Saliniramus</taxon>
    </lineage>
</organism>
<feature type="binding site" evidence="1">
    <location>
        <position position="240"/>
    </location>
    <ligand>
        <name>Fe cation</name>
        <dbReference type="ChEBI" id="CHEBI:24875"/>
    </ligand>
</feature>
<feature type="binding site" evidence="1">
    <location>
        <position position="58"/>
    </location>
    <ligand>
        <name>Fe cation</name>
        <dbReference type="ChEBI" id="CHEBI:24875"/>
    </ligand>
</feature>
<comment type="similarity">
    <text evidence="1">Belongs to the Brp/Blh beta-carotene diooxygenase family.</text>
</comment>
<keyword evidence="1" id="KW-0479">Metal-binding</keyword>
<keyword evidence="5" id="KW-1185">Reference proteome</keyword>
<evidence type="ECO:0000313" key="2">
    <source>
        <dbReference type="EMBL" id="KPQ10246.1"/>
    </source>
</evidence>
<dbReference type="NCBIfam" id="TIGR03753">
    <property type="entry name" value="blh_monoox"/>
    <property type="match status" value="1"/>
</dbReference>
<keyword evidence="1" id="KW-0472">Membrane</keyword>
<reference evidence="2 4" key="1">
    <citation type="submission" date="2015-09" db="EMBL/GenBank/DDBJ databases">
        <title>Identification and resolution of microdiversity through metagenomic sequencing of parallel consortia.</title>
        <authorList>
            <person name="Nelson W.C."/>
            <person name="Romine M.F."/>
            <person name="Lindemann S.R."/>
        </authorList>
    </citation>
    <scope>NUCLEOTIDE SEQUENCE [LARGE SCALE GENOMIC DNA]</scope>
    <source>
        <strain evidence="2">HL-109</strain>
    </source>
</reference>
<feature type="transmembrane region" description="Helical" evidence="1">
    <location>
        <begin position="132"/>
        <end position="160"/>
    </location>
</feature>
<dbReference type="EC" id="1.13.11.63" evidence="1"/>
<dbReference type="EMBL" id="LJSX01000017">
    <property type="protein sequence ID" value="KPQ10246.1"/>
    <property type="molecule type" value="Genomic_DNA"/>
</dbReference>
<evidence type="ECO:0000256" key="1">
    <source>
        <dbReference type="HAMAP-Rule" id="MF_02093"/>
    </source>
</evidence>
<comment type="cofactor">
    <cofactor evidence="1">
        <name>Fe(2+)</name>
        <dbReference type="ChEBI" id="CHEBI:29033"/>
    </cofactor>
</comment>
<dbReference type="InterPro" id="IPR022270">
    <property type="entry name" value="Blh_diox"/>
</dbReference>
<keyword evidence="1" id="KW-1133">Transmembrane helix</keyword>
<feature type="transmembrane region" description="Helical" evidence="1">
    <location>
        <begin position="16"/>
        <end position="35"/>
    </location>
</feature>
<dbReference type="GO" id="GO:0003834">
    <property type="term" value="F:beta-carotene 15,15'-dioxygenase activity"/>
    <property type="evidence" value="ECO:0007669"/>
    <property type="project" value="UniProtKB-EC"/>
</dbReference>
<feature type="binding site" evidence="1">
    <location>
        <position position="115"/>
    </location>
    <ligand>
        <name>Fe cation</name>
        <dbReference type="ChEBI" id="CHEBI:24875"/>
    </ligand>
</feature>
<comment type="subcellular location">
    <subcellularLocation>
        <location evidence="1">Cell membrane</location>
        <topology evidence="1">Multi-pass membrane protein</topology>
    </subcellularLocation>
</comment>
<feature type="binding site" evidence="1">
    <location>
        <position position="236"/>
    </location>
    <ligand>
        <name>Fe cation</name>
        <dbReference type="ChEBI" id="CHEBI:24875"/>
    </ligand>
</feature>
<dbReference type="EMBL" id="FMBM01000002">
    <property type="protein sequence ID" value="SCC80982.1"/>
    <property type="molecule type" value="Genomic_DNA"/>
</dbReference>
<dbReference type="Proteomes" id="UP000050497">
    <property type="component" value="Unassembled WGS sequence"/>
</dbReference>
<feature type="transmembrane region" description="Helical" evidence="1">
    <location>
        <begin position="296"/>
        <end position="316"/>
    </location>
</feature>
<proteinExistence type="inferred from homology"/>
<gene>
    <name evidence="3" type="ORF">GA0071312_1912</name>
    <name evidence="2" type="ORF">HLUCCO17_11650</name>
</gene>
<name>A0A0P7X5R4_9HYPH</name>
<feature type="transmembrane region" description="Helical" evidence="1">
    <location>
        <begin position="261"/>
        <end position="284"/>
    </location>
</feature>
<keyword evidence="1" id="KW-0812">Transmembrane</keyword>
<feature type="transmembrane region" description="Helical" evidence="1">
    <location>
        <begin position="213"/>
        <end position="234"/>
    </location>
</feature>
<feature type="transmembrane region" description="Helical" evidence="1">
    <location>
        <begin position="41"/>
        <end position="61"/>
    </location>
</feature>
<dbReference type="GO" id="GO:0005506">
    <property type="term" value="F:iron ion binding"/>
    <property type="evidence" value="ECO:0007669"/>
    <property type="project" value="UniProtKB-UniRule"/>
</dbReference>
<dbReference type="Pfam" id="PF15461">
    <property type="entry name" value="BCD"/>
    <property type="match status" value="1"/>
</dbReference>
<keyword evidence="2" id="KW-0503">Monooxygenase</keyword>
<comment type="function">
    <text evidence="1">Catalyzes the cleavage of beta-carotene at its central double bond (15,15') to yield two molecules of all-trans-retinal.</text>
</comment>
<keyword evidence="1" id="KW-0408">Iron</keyword>
<dbReference type="HAMAP" id="MF_02093">
    <property type="entry name" value="Beta_carotene_diox"/>
    <property type="match status" value="1"/>
</dbReference>
<protein>
    <recommendedName>
        <fullName evidence="1">Probable beta-carotene 15,15'-dioxygenase</fullName>
        <ecNumber evidence="1">1.13.11.63</ecNumber>
    </recommendedName>
</protein>
<dbReference type="GO" id="GO:0010436">
    <property type="term" value="F:carotenoid dioxygenase activity"/>
    <property type="evidence" value="ECO:0007669"/>
    <property type="project" value="UniProtKB-UniRule"/>
</dbReference>
<accession>A0A0P7X5R4</accession>
<dbReference type="GO" id="GO:0005886">
    <property type="term" value="C:plasma membrane"/>
    <property type="evidence" value="ECO:0007669"/>
    <property type="project" value="UniProtKB-SubCell"/>
</dbReference>
<dbReference type="GO" id="GO:0004497">
    <property type="term" value="F:monooxygenase activity"/>
    <property type="evidence" value="ECO:0007669"/>
    <property type="project" value="UniProtKB-KW"/>
</dbReference>
<dbReference type="AlphaFoldDB" id="A0A0P7X5R4"/>
<evidence type="ECO:0000313" key="4">
    <source>
        <dbReference type="Proteomes" id="UP000050497"/>
    </source>
</evidence>
<feature type="transmembrane region" description="Helical" evidence="1">
    <location>
        <begin position="82"/>
        <end position="112"/>
    </location>
</feature>
<dbReference type="GO" id="GO:0016121">
    <property type="term" value="P:carotene catabolic process"/>
    <property type="evidence" value="ECO:0007669"/>
    <property type="project" value="UniProtKB-UniRule"/>
</dbReference>
<evidence type="ECO:0000313" key="5">
    <source>
        <dbReference type="Proteomes" id="UP000182800"/>
    </source>
</evidence>
<keyword evidence="1" id="KW-1003">Cell membrane</keyword>
<sequence length="335" mass="36475">MTPDGYRAWFASLRRAHAVAALAVIGVTAILYPFLAPASALFQLAMAGALLLLLVLPHAALDQYAALIVLQPRLGRLWPLGFMVIYGVLAVSVVAGWMIAPQILLPALILLAALHYGLGDVEEGSLWRYPEIVARGLAPFSLAVLFSLPQVTAFAGWLVLDVPMATRVIYDWALPVALAWQGLWALVILRSLWQTLSGHGDGMRAVVRVCEMAVIVLAFAMLPPLIALVLYVGLVHAPRHLFDFAARNPAIGNPSRAMMRVLRATILPTAMTIALLALMIFFFIDPAMPHAYSLRIAIWLVSAFAVPHAVFTFLALRGFTGLREMRAEAGSQSRR</sequence>
<keyword evidence="1" id="KW-0223">Dioxygenase</keyword>
<keyword evidence="1" id="KW-0560">Oxidoreductase</keyword>
<dbReference type="Proteomes" id="UP000182800">
    <property type="component" value="Unassembled WGS sequence"/>
</dbReference>
<feature type="transmembrane region" description="Helical" evidence="1">
    <location>
        <begin position="172"/>
        <end position="193"/>
    </location>
</feature>
<evidence type="ECO:0000313" key="3">
    <source>
        <dbReference type="EMBL" id="SCC80982.1"/>
    </source>
</evidence>
<reference evidence="3 5" key="2">
    <citation type="submission" date="2016-08" db="EMBL/GenBank/DDBJ databases">
        <authorList>
            <person name="Varghese N."/>
            <person name="Submissions Spin"/>
        </authorList>
    </citation>
    <scope>NUCLEOTIDE SEQUENCE [LARGE SCALE GENOMIC DNA]</scope>
    <source>
        <strain evidence="3 5">HL-109</strain>
    </source>
</reference>